<protein>
    <recommendedName>
        <fullName evidence="2">High-affinity zinc uptake system protein ZnuA</fullName>
    </recommendedName>
</protein>
<feature type="signal peptide" evidence="8">
    <location>
        <begin position="1"/>
        <end position="19"/>
    </location>
</feature>
<feature type="coiled-coil region" evidence="6">
    <location>
        <begin position="176"/>
        <end position="203"/>
    </location>
</feature>
<dbReference type="EMBL" id="FNNE01000006">
    <property type="protein sequence ID" value="SDX11067.1"/>
    <property type="molecule type" value="Genomic_DNA"/>
</dbReference>
<evidence type="ECO:0000256" key="7">
    <source>
        <dbReference type="SAM" id="MobiDB-lite"/>
    </source>
</evidence>
<dbReference type="GO" id="GO:0046872">
    <property type="term" value="F:metal ion binding"/>
    <property type="evidence" value="ECO:0007669"/>
    <property type="project" value="InterPro"/>
</dbReference>
<keyword evidence="10" id="KW-1185">Reference proteome</keyword>
<dbReference type="STRING" id="488533.SAMN04487960_106148"/>
<dbReference type="PANTHER" id="PTHR42953">
    <property type="entry name" value="HIGH-AFFINITY ZINC UPTAKE SYSTEM PROTEIN ZNUA-RELATED"/>
    <property type="match status" value="1"/>
</dbReference>
<dbReference type="Gene3D" id="3.40.50.1980">
    <property type="entry name" value="Nitrogenase molybdenum iron protein domain"/>
    <property type="match status" value="2"/>
</dbReference>
<dbReference type="PANTHER" id="PTHR42953:SF3">
    <property type="entry name" value="HIGH-AFFINITY ZINC UPTAKE SYSTEM PROTEIN ZNUA"/>
    <property type="match status" value="1"/>
</dbReference>
<evidence type="ECO:0000256" key="6">
    <source>
        <dbReference type="SAM" id="Coils"/>
    </source>
</evidence>
<accession>A0A1H2Z169</accession>
<dbReference type="GO" id="GO:0006829">
    <property type="term" value="P:zinc ion transport"/>
    <property type="evidence" value="ECO:0007669"/>
    <property type="project" value="UniProtKB-KW"/>
</dbReference>
<dbReference type="RefSeq" id="WP_091813688.1">
    <property type="nucleotide sequence ID" value="NZ_FNNE01000006.1"/>
</dbReference>
<feature type="chain" id="PRO_5011490419" description="High-affinity zinc uptake system protein ZnuA" evidence="8">
    <location>
        <begin position="20"/>
        <end position="318"/>
    </location>
</feature>
<organism evidence="9 10">
    <name type="scientific">Marinobacter mobilis</name>
    <dbReference type="NCBI Taxonomy" id="488533"/>
    <lineage>
        <taxon>Bacteria</taxon>
        <taxon>Pseudomonadati</taxon>
        <taxon>Pseudomonadota</taxon>
        <taxon>Gammaproteobacteria</taxon>
        <taxon>Pseudomonadales</taxon>
        <taxon>Marinobacteraceae</taxon>
        <taxon>Marinobacter</taxon>
    </lineage>
</organism>
<evidence type="ECO:0000256" key="3">
    <source>
        <dbReference type="ARBA" id="ARBA00022448"/>
    </source>
</evidence>
<keyword evidence="4 8" id="KW-0732">Signal</keyword>
<keyword evidence="5" id="KW-0862">Zinc</keyword>
<reference evidence="9 10" key="1">
    <citation type="submission" date="2016-10" db="EMBL/GenBank/DDBJ databases">
        <authorList>
            <person name="de Groot N.N."/>
        </authorList>
    </citation>
    <scope>NUCLEOTIDE SEQUENCE [LARGE SCALE GENOMIC DNA]</scope>
    <source>
        <strain evidence="9 10">CGMCC 1.7059</strain>
    </source>
</reference>
<evidence type="ECO:0000256" key="1">
    <source>
        <dbReference type="ARBA" id="ARBA00011028"/>
    </source>
</evidence>
<evidence type="ECO:0000313" key="10">
    <source>
        <dbReference type="Proteomes" id="UP000199675"/>
    </source>
</evidence>
<dbReference type="InterPro" id="IPR050492">
    <property type="entry name" value="Bact_metal-bind_prot9"/>
</dbReference>
<keyword evidence="5" id="KW-0406">Ion transport</keyword>
<sequence>MRFPIAFTTTLFAGATALAATPALSATTEVVTSIKPLELLTRAIVTDNTQVTSLVPAGASPHTYQMRPSQRRTLETADRIFWVGPDMETFLVRLLSSSEFEGRQVALMPEEHRTGGDTDEEDNHDDHDRHEEEADHHDAHDHSDGEDPHIWLDPQLALAMTHTIRDHLAQLPEANADALDNNLTRFEHQLEATEQDIRQKLQAAKGISLFTYHDAFRRFAEHYDLTIAGVLTLNPERPPGARHMAELQDQLRNSPSPCLLTEPQFNRQWWHSITQGIDIRLATWDPLASDIEANASGYLLFQQSMADAVLACLPEQAQ</sequence>
<dbReference type="Pfam" id="PF01297">
    <property type="entry name" value="ZnuA"/>
    <property type="match status" value="1"/>
</dbReference>
<evidence type="ECO:0000256" key="5">
    <source>
        <dbReference type="ARBA" id="ARBA00022906"/>
    </source>
</evidence>
<keyword evidence="3" id="KW-0813">Transport</keyword>
<feature type="compositionally biased region" description="Basic and acidic residues" evidence="7">
    <location>
        <begin position="124"/>
        <end position="149"/>
    </location>
</feature>
<dbReference type="SUPFAM" id="SSF53807">
    <property type="entry name" value="Helical backbone' metal receptor"/>
    <property type="match status" value="1"/>
</dbReference>
<evidence type="ECO:0000256" key="2">
    <source>
        <dbReference type="ARBA" id="ARBA00015915"/>
    </source>
</evidence>
<name>A0A1H2Z169_9GAMM</name>
<keyword evidence="5" id="KW-0864">Zinc transport</keyword>
<keyword evidence="6" id="KW-0175">Coiled coil</keyword>
<comment type="similarity">
    <text evidence="1">Belongs to the bacterial solute-binding protein 9 family.</text>
</comment>
<gene>
    <name evidence="9" type="ORF">SAMN04487960_106148</name>
</gene>
<dbReference type="OrthoDB" id="7346865at2"/>
<dbReference type="InterPro" id="IPR006127">
    <property type="entry name" value="ZnuA-like"/>
</dbReference>
<feature type="region of interest" description="Disordered" evidence="7">
    <location>
        <begin position="107"/>
        <end position="149"/>
    </location>
</feature>
<evidence type="ECO:0000313" key="9">
    <source>
        <dbReference type="EMBL" id="SDX11067.1"/>
    </source>
</evidence>
<proteinExistence type="inferred from homology"/>
<evidence type="ECO:0000256" key="4">
    <source>
        <dbReference type="ARBA" id="ARBA00022729"/>
    </source>
</evidence>
<dbReference type="Proteomes" id="UP000199675">
    <property type="component" value="Unassembled WGS sequence"/>
</dbReference>
<dbReference type="AlphaFoldDB" id="A0A1H2Z169"/>
<evidence type="ECO:0000256" key="8">
    <source>
        <dbReference type="SAM" id="SignalP"/>
    </source>
</evidence>